<organism evidence="1 2">
    <name type="scientific">Cadophora malorum</name>
    <dbReference type="NCBI Taxonomy" id="108018"/>
    <lineage>
        <taxon>Eukaryota</taxon>
        <taxon>Fungi</taxon>
        <taxon>Dikarya</taxon>
        <taxon>Ascomycota</taxon>
        <taxon>Pezizomycotina</taxon>
        <taxon>Leotiomycetes</taxon>
        <taxon>Helotiales</taxon>
        <taxon>Ploettnerulaceae</taxon>
        <taxon>Cadophora</taxon>
    </lineage>
</organism>
<accession>A0A8H7TG94</accession>
<dbReference type="EMBL" id="JAFJYH010000131">
    <property type="protein sequence ID" value="KAG4418341.1"/>
    <property type="molecule type" value="Genomic_DNA"/>
</dbReference>
<proteinExistence type="predicted"/>
<evidence type="ECO:0000313" key="2">
    <source>
        <dbReference type="Proteomes" id="UP000664132"/>
    </source>
</evidence>
<reference evidence="1" key="1">
    <citation type="submission" date="2021-02" db="EMBL/GenBank/DDBJ databases">
        <title>Genome sequence Cadophora malorum strain M34.</title>
        <authorList>
            <person name="Stefanovic E."/>
            <person name="Vu D."/>
            <person name="Scully C."/>
            <person name="Dijksterhuis J."/>
            <person name="Roader J."/>
            <person name="Houbraken J."/>
        </authorList>
    </citation>
    <scope>NUCLEOTIDE SEQUENCE</scope>
    <source>
        <strain evidence="1">M34</strain>
    </source>
</reference>
<evidence type="ECO:0000313" key="1">
    <source>
        <dbReference type="EMBL" id="KAG4418341.1"/>
    </source>
</evidence>
<sequence length="424" mass="50029">MAHTWNGPFRWEDLPTEAQCVVAEHVPDLVTYNNLARVSEAVYDTLTVRIGRKVIFRLAKQDTRIKQSPKNLLRHLRCIKMNAPIVYAVQKKFLIEIYFYEHLCGAHLYACHTRVHCRDYYYNTLKPCIDAWERFDREEYTATCIVLQILHREGERIYDPVNDPKLLDRVHDFWFSWKDSKIGMSSHYFRERMSSFASFVADRFAVMGNPEDAILVTMQSMELQDIVPHENVAASARWNLLVSTRYELAGYYIVAERVGDAINELQTLRSEVWTRLGGDNSLLPDTLEEFRTIADIILWFQNDWCKGDLEKYKKNFQAEFVNADGDQRAAEAMLQDAGLLEAERTLLEDVSVRQMAEVFTQRQHGTVIMWDLPWQSPPVSLLLNSSEEQSRWKWLRSNYRLQFRIQHYIDRLYEIFREEDDQDD</sequence>
<gene>
    <name evidence="1" type="ORF">IFR04_008550</name>
</gene>
<protein>
    <submittedName>
        <fullName evidence="1">Uncharacterized protein</fullName>
    </submittedName>
</protein>
<dbReference type="Proteomes" id="UP000664132">
    <property type="component" value="Unassembled WGS sequence"/>
</dbReference>
<comment type="caution">
    <text evidence="1">The sequence shown here is derived from an EMBL/GenBank/DDBJ whole genome shotgun (WGS) entry which is preliminary data.</text>
</comment>
<name>A0A8H7TG94_9HELO</name>
<dbReference type="OrthoDB" id="10522734at2759"/>
<dbReference type="AlphaFoldDB" id="A0A8H7TG94"/>
<keyword evidence="2" id="KW-1185">Reference proteome</keyword>